<proteinExistence type="predicted"/>
<protein>
    <submittedName>
        <fullName evidence="1">Lactamase</fullName>
    </submittedName>
</protein>
<evidence type="ECO:0000313" key="2">
    <source>
        <dbReference type="Proteomes" id="UP000228775"/>
    </source>
</evidence>
<dbReference type="AlphaFoldDB" id="A0A2M7AX30"/>
<organism evidence="1 2">
    <name type="scientific">Candidatus Portnoybacteria bacterium CG06_land_8_20_14_3_00_39_12</name>
    <dbReference type="NCBI Taxonomy" id="1974809"/>
    <lineage>
        <taxon>Bacteria</taxon>
        <taxon>Candidatus Portnoyibacteriota</taxon>
    </lineage>
</organism>
<sequence>MTIQWYGQSCFKIQNTKTTLFTDPFSEEIGLKPPRGKADIVTISHQHYDHNNIACFDNKPFIIKGPGEYEVQNVEIKGILSWHDDQQGSLRGTNTIYTILMDDLKICHLGDLGQTELEDEQVEAIDEVDILMIPVGGIFTLNATQANQMINQIEPKIVIPMHYKIPGLKIDVETIERFLKEMGSETKPVKEFKVRKEQLPTEMEVVLLEP</sequence>
<reference evidence="2" key="1">
    <citation type="submission" date="2017-09" db="EMBL/GenBank/DDBJ databases">
        <title>Depth-based differentiation of microbial function through sediment-hosted aquifers and enrichment of novel symbionts in the deep terrestrial subsurface.</title>
        <authorList>
            <person name="Probst A.J."/>
            <person name="Ladd B."/>
            <person name="Jarett J.K."/>
            <person name="Geller-Mcgrath D.E."/>
            <person name="Sieber C.M.K."/>
            <person name="Emerson J.B."/>
            <person name="Anantharaman K."/>
            <person name="Thomas B.C."/>
            <person name="Malmstrom R."/>
            <person name="Stieglmeier M."/>
            <person name="Klingl A."/>
            <person name="Woyke T."/>
            <person name="Ryan C.M."/>
            <person name="Banfield J.F."/>
        </authorList>
    </citation>
    <scope>NUCLEOTIDE SEQUENCE [LARGE SCALE GENOMIC DNA]</scope>
</reference>
<dbReference type="SUPFAM" id="SSF56281">
    <property type="entry name" value="Metallo-hydrolase/oxidoreductase"/>
    <property type="match status" value="1"/>
</dbReference>
<dbReference type="PANTHER" id="PTHR42967:SF1">
    <property type="entry name" value="MBL FOLD METALLO-HYDROLASE"/>
    <property type="match status" value="1"/>
</dbReference>
<dbReference type="Pfam" id="PF13483">
    <property type="entry name" value="Lactamase_B_3"/>
    <property type="match status" value="1"/>
</dbReference>
<dbReference type="Gene3D" id="3.60.15.10">
    <property type="entry name" value="Ribonuclease Z/Hydroxyacylglutathione hydrolase-like"/>
    <property type="match status" value="1"/>
</dbReference>
<dbReference type="InterPro" id="IPR036866">
    <property type="entry name" value="RibonucZ/Hydroxyglut_hydro"/>
</dbReference>
<dbReference type="Proteomes" id="UP000228775">
    <property type="component" value="Unassembled WGS sequence"/>
</dbReference>
<dbReference type="EMBL" id="PEVY01000045">
    <property type="protein sequence ID" value="PIU75195.1"/>
    <property type="molecule type" value="Genomic_DNA"/>
</dbReference>
<gene>
    <name evidence="1" type="ORF">COS76_02140</name>
</gene>
<accession>A0A2M7AX30</accession>
<name>A0A2M7AX30_9BACT</name>
<comment type="caution">
    <text evidence="1">The sequence shown here is derived from an EMBL/GenBank/DDBJ whole genome shotgun (WGS) entry which is preliminary data.</text>
</comment>
<dbReference type="PANTHER" id="PTHR42967">
    <property type="entry name" value="METAL DEPENDENT HYDROLASE"/>
    <property type="match status" value="1"/>
</dbReference>
<evidence type="ECO:0000313" key="1">
    <source>
        <dbReference type="EMBL" id="PIU75195.1"/>
    </source>
</evidence>